<accession>A0ABN8JL20</accession>
<sequence>MGCAVRRCGARLPVALAIAVALGRAQQVLLAIGGLSVASVACWNCVGQSEANGIFNGTLIYLDARTSSAAKYLRNANAKTRLDRNVYRHRRNCR</sequence>
<dbReference type="EMBL" id="CAKXZT010000046">
    <property type="protein sequence ID" value="CAH2396582.1"/>
    <property type="molecule type" value="Genomic_DNA"/>
</dbReference>
<name>A0ABN8JL20_9HYPH</name>
<comment type="caution">
    <text evidence="1">The sequence shown here is derived from an EMBL/GenBank/DDBJ whole genome shotgun (WGS) entry which is preliminary data.</text>
</comment>
<proteinExistence type="predicted"/>
<evidence type="ECO:0000313" key="1">
    <source>
        <dbReference type="EMBL" id="CAH2396582.1"/>
    </source>
</evidence>
<organism evidence="1 2">
    <name type="scientific">Mesorhizobium escarrei</name>
    <dbReference type="NCBI Taxonomy" id="666018"/>
    <lineage>
        <taxon>Bacteria</taxon>
        <taxon>Pseudomonadati</taxon>
        <taxon>Pseudomonadota</taxon>
        <taxon>Alphaproteobacteria</taxon>
        <taxon>Hyphomicrobiales</taxon>
        <taxon>Phyllobacteriaceae</taxon>
        <taxon>Mesorhizobium</taxon>
    </lineage>
</organism>
<reference evidence="1 2" key="1">
    <citation type="submission" date="2022-03" db="EMBL/GenBank/DDBJ databases">
        <authorList>
            <person name="Brunel B."/>
        </authorList>
    </citation>
    <scope>NUCLEOTIDE SEQUENCE [LARGE SCALE GENOMIC DNA]</scope>
    <source>
        <strain evidence="1">STM5069sample</strain>
    </source>
</reference>
<keyword evidence="2" id="KW-1185">Reference proteome</keyword>
<gene>
    <name evidence="1" type="ORF">MES5069_140032</name>
</gene>
<protein>
    <submittedName>
        <fullName evidence="1">Uncharacterized protein</fullName>
    </submittedName>
</protein>
<evidence type="ECO:0000313" key="2">
    <source>
        <dbReference type="Proteomes" id="UP001153050"/>
    </source>
</evidence>
<dbReference type="Proteomes" id="UP001153050">
    <property type="component" value="Unassembled WGS sequence"/>
</dbReference>